<gene>
    <name evidence="1" type="ORF">L1987_45686</name>
</gene>
<protein>
    <submittedName>
        <fullName evidence="1">Uncharacterized protein</fullName>
    </submittedName>
</protein>
<proteinExistence type="predicted"/>
<evidence type="ECO:0000313" key="1">
    <source>
        <dbReference type="EMBL" id="KAI3775926.1"/>
    </source>
</evidence>
<evidence type="ECO:0000313" key="2">
    <source>
        <dbReference type="Proteomes" id="UP001056120"/>
    </source>
</evidence>
<keyword evidence="2" id="KW-1185">Reference proteome</keyword>
<name>A0ACB9FY94_9ASTR</name>
<comment type="caution">
    <text evidence="1">The sequence shown here is derived from an EMBL/GenBank/DDBJ whole genome shotgun (WGS) entry which is preliminary data.</text>
</comment>
<dbReference type="Proteomes" id="UP001056120">
    <property type="component" value="Linkage Group LG15"/>
</dbReference>
<reference evidence="2" key="1">
    <citation type="journal article" date="2022" name="Mol. Ecol. Resour.">
        <title>The genomes of chicory, endive, great burdock and yacon provide insights into Asteraceae palaeo-polyploidization history and plant inulin production.</title>
        <authorList>
            <person name="Fan W."/>
            <person name="Wang S."/>
            <person name="Wang H."/>
            <person name="Wang A."/>
            <person name="Jiang F."/>
            <person name="Liu H."/>
            <person name="Zhao H."/>
            <person name="Xu D."/>
            <person name="Zhang Y."/>
        </authorList>
    </citation>
    <scope>NUCLEOTIDE SEQUENCE [LARGE SCALE GENOMIC DNA]</scope>
    <source>
        <strain evidence="2">cv. Yunnan</strain>
    </source>
</reference>
<reference evidence="1 2" key="2">
    <citation type="journal article" date="2022" name="Mol. Ecol. Resour.">
        <title>The genomes of chicory, endive, great burdock and yacon provide insights into Asteraceae paleo-polyploidization history and plant inulin production.</title>
        <authorList>
            <person name="Fan W."/>
            <person name="Wang S."/>
            <person name="Wang H."/>
            <person name="Wang A."/>
            <person name="Jiang F."/>
            <person name="Liu H."/>
            <person name="Zhao H."/>
            <person name="Xu D."/>
            <person name="Zhang Y."/>
        </authorList>
    </citation>
    <scope>NUCLEOTIDE SEQUENCE [LARGE SCALE GENOMIC DNA]</scope>
    <source>
        <strain evidence="2">cv. Yunnan</strain>
        <tissue evidence="1">Leaves</tissue>
    </source>
</reference>
<sequence length="172" mass="19686">MMVWSQKRKYNTKEEGQSQGNEEVWIDKTEKEHDKEFSNQSPGREIKDNVLSNTPVIVSQDTMSKLIELEKQVTKRVEEADKEKKKSESVNKNVGLNDPPIFRLLSQESNEENPDAEKVHTKKVGQEKETVDVRGKEKVGEETVLVEVGEESVKMMGERHNEKDTMLGGKTK</sequence>
<dbReference type="EMBL" id="CM042032">
    <property type="protein sequence ID" value="KAI3775926.1"/>
    <property type="molecule type" value="Genomic_DNA"/>
</dbReference>
<organism evidence="1 2">
    <name type="scientific">Smallanthus sonchifolius</name>
    <dbReference type="NCBI Taxonomy" id="185202"/>
    <lineage>
        <taxon>Eukaryota</taxon>
        <taxon>Viridiplantae</taxon>
        <taxon>Streptophyta</taxon>
        <taxon>Embryophyta</taxon>
        <taxon>Tracheophyta</taxon>
        <taxon>Spermatophyta</taxon>
        <taxon>Magnoliopsida</taxon>
        <taxon>eudicotyledons</taxon>
        <taxon>Gunneridae</taxon>
        <taxon>Pentapetalae</taxon>
        <taxon>asterids</taxon>
        <taxon>campanulids</taxon>
        <taxon>Asterales</taxon>
        <taxon>Asteraceae</taxon>
        <taxon>Asteroideae</taxon>
        <taxon>Heliantheae alliance</taxon>
        <taxon>Millerieae</taxon>
        <taxon>Smallanthus</taxon>
    </lineage>
</organism>
<accession>A0ACB9FY94</accession>